<protein>
    <submittedName>
        <fullName evidence="1">Uncharacterized protein</fullName>
    </submittedName>
</protein>
<accession>A8LIJ5</accession>
<dbReference type="HOGENOM" id="CLU_148647_0_0_5"/>
<dbReference type="OrthoDB" id="7854136at2"/>
<gene>
    <name evidence="1" type="ordered locus">Dshi_2703</name>
</gene>
<proteinExistence type="predicted"/>
<dbReference type="AlphaFoldDB" id="A8LIJ5"/>
<evidence type="ECO:0000313" key="2">
    <source>
        <dbReference type="Proteomes" id="UP000006833"/>
    </source>
</evidence>
<sequence length="135" mass="14770">MLTPEEPISPPLDADRAQEVLALIRRRADASRSAARLDLFKACAVLSLREEASAHDFADAVARTLEQALGRAPEWHGPDARSVTFDETWLLRLVDRSIACDSASVAFLISSRVQRGKRASLAYLVNGLAERLEAA</sequence>
<dbReference type="KEGG" id="dsh:Dshi_2703"/>
<dbReference type="EMBL" id="CP000830">
    <property type="protein sequence ID" value="ABV94436.1"/>
    <property type="molecule type" value="Genomic_DNA"/>
</dbReference>
<dbReference type="Proteomes" id="UP000006833">
    <property type="component" value="Chromosome"/>
</dbReference>
<evidence type="ECO:0000313" key="1">
    <source>
        <dbReference type="EMBL" id="ABV94436.1"/>
    </source>
</evidence>
<name>A8LIJ5_DINSH</name>
<dbReference type="RefSeq" id="WP_012179364.1">
    <property type="nucleotide sequence ID" value="NC_009952.1"/>
</dbReference>
<reference evidence="2" key="1">
    <citation type="journal article" date="2010" name="ISME J.">
        <title>The complete genome sequence of the algal symbiont Dinoroseobacter shibae: a hitchhiker's guide to life in the sea.</title>
        <authorList>
            <person name="Wagner-Dobler I."/>
            <person name="Ballhausen B."/>
            <person name="Berger M."/>
            <person name="Brinkhoff T."/>
            <person name="Buchholz I."/>
            <person name="Bunk B."/>
            <person name="Cypionka H."/>
            <person name="Daniel R."/>
            <person name="Drepper T."/>
            <person name="Gerdts G."/>
            <person name="Hahnke S."/>
            <person name="Han C."/>
            <person name="Jahn D."/>
            <person name="Kalhoefer D."/>
            <person name="Kiss H."/>
            <person name="Klenk H.P."/>
            <person name="Kyrpides N."/>
            <person name="Liebl W."/>
            <person name="Liesegang H."/>
            <person name="Meincke L."/>
            <person name="Pati A."/>
            <person name="Petersen J."/>
            <person name="Piekarski T."/>
            <person name="Pommerenke C."/>
            <person name="Pradella S."/>
            <person name="Pukall R."/>
            <person name="Rabus R."/>
            <person name="Stackebrandt E."/>
            <person name="Thole S."/>
            <person name="Thompson L."/>
            <person name="Tielen P."/>
            <person name="Tomasch J."/>
            <person name="von Jan M."/>
            <person name="Wanphrut N."/>
            <person name="Wichels A."/>
            <person name="Zech H."/>
            <person name="Simon M."/>
        </authorList>
    </citation>
    <scope>NUCLEOTIDE SEQUENCE [LARGE SCALE GENOMIC DNA]</scope>
    <source>
        <strain evidence="2">DSM 16493 / NCIMB 14021 / DFL 12</strain>
    </source>
</reference>
<organism evidence="1 2">
    <name type="scientific">Dinoroseobacter shibae (strain DSM 16493 / NCIMB 14021 / DFL 12)</name>
    <dbReference type="NCBI Taxonomy" id="398580"/>
    <lineage>
        <taxon>Bacteria</taxon>
        <taxon>Pseudomonadati</taxon>
        <taxon>Pseudomonadota</taxon>
        <taxon>Alphaproteobacteria</taxon>
        <taxon>Rhodobacterales</taxon>
        <taxon>Roseobacteraceae</taxon>
        <taxon>Dinoroseobacter</taxon>
    </lineage>
</organism>
<dbReference type="STRING" id="398580.Dshi_2703"/>
<keyword evidence="2" id="KW-1185">Reference proteome</keyword>